<dbReference type="InterPro" id="IPR036452">
    <property type="entry name" value="Ribo_hydro-like"/>
</dbReference>
<dbReference type="GO" id="GO:0006152">
    <property type="term" value="P:purine nucleoside catabolic process"/>
    <property type="evidence" value="ECO:0007669"/>
    <property type="project" value="TreeGrafter"/>
</dbReference>
<keyword evidence="1" id="KW-0378">Hydrolase</keyword>
<dbReference type="STRING" id="907931.GCA_000165675_00779"/>
<evidence type="ECO:0000313" key="4">
    <source>
        <dbReference type="EMBL" id="TDG68231.1"/>
    </source>
</evidence>
<evidence type="ECO:0000259" key="3">
    <source>
        <dbReference type="Pfam" id="PF01156"/>
    </source>
</evidence>
<dbReference type="PANTHER" id="PTHR12304:SF4">
    <property type="entry name" value="URIDINE NUCLEOSIDASE"/>
    <property type="match status" value="1"/>
</dbReference>
<dbReference type="AlphaFoldDB" id="A0A4R5N8T9"/>
<proteinExistence type="predicted"/>
<dbReference type="RefSeq" id="WP_010007569.1">
    <property type="nucleotide sequence ID" value="NZ_JAGYGP010000001.1"/>
</dbReference>
<reference evidence="4 5" key="1">
    <citation type="journal article" date="2019" name="Appl. Microbiol. Biotechnol.">
        <title>Uncovering carbohydrate metabolism through a genotype-phenotype association study of 56 lactic acid bacteria genomes.</title>
        <authorList>
            <person name="Buron-Moles G."/>
            <person name="Chailyan A."/>
            <person name="Dolejs I."/>
            <person name="Forster J."/>
            <person name="Miks M.H."/>
        </authorList>
    </citation>
    <scope>NUCLEOTIDE SEQUENCE [LARGE SCALE GENOMIC DNA]</scope>
    <source>
        <strain evidence="4 5">ATCC 700006</strain>
    </source>
</reference>
<keyword evidence="5" id="KW-1185">Reference proteome</keyword>
<dbReference type="InterPro" id="IPR001910">
    <property type="entry name" value="Inosine/uridine_hydrolase_dom"/>
</dbReference>
<dbReference type="InterPro" id="IPR023186">
    <property type="entry name" value="IUNH"/>
</dbReference>
<sequence length="331" mass="36661">MQKQKVIIDADPGIDDAMALLLAVNSPELDILGITIAEGNVPTDLGTTNALKILNWAQRLDIPVYSGAKSPLKKAYVSAQDTHGDNGLGNADIPPVTDAQPHSDAQQFINEMLMTHRDMTIIALAPLTNIALTLKNNPKAWQNIQRFIVMGGTFKSHGNTSPVAEYNFWVDPDAAQYVFDHMPVKVEMVNLDVTRPIVFTPNLLYFVKQCHSEVGELLGKILPFYFDFHWEQEQVIGAVINDPLAIAYAINPDRFARGFDAYTTVCTDGVAIGQSIVDVGDFWRKTPNSYVLTDVDASNFMVFFLSRITHLPEEILAKTITQIMVETNTHG</sequence>
<dbReference type="SUPFAM" id="SSF53590">
    <property type="entry name" value="Nucleoside hydrolase"/>
    <property type="match status" value="1"/>
</dbReference>
<dbReference type="Gene3D" id="3.90.245.10">
    <property type="entry name" value="Ribonucleoside hydrolase-like"/>
    <property type="match status" value="1"/>
</dbReference>
<keyword evidence="2" id="KW-0326">Glycosidase</keyword>
<protein>
    <recommendedName>
        <fullName evidence="3">Inosine/uridine-preferring nucleoside hydrolase domain-containing protein</fullName>
    </recommendedName>
</protein>
<evidence type="ECO:0000256" key="2">
    <source>
        <dbReference type="ARBA" id="ARBA00023295"/>
    </source>
</evidence>
<gene>
    <name evidence="4" type="ORF">C5L23_000537</name>
</gene>
<feature type="domain" description="Inosine/uridine-preferring nucleoside hydrolase" evidence="3">
    <location>
        <begin position="6"/>
        <end position="301"/>
    </location>
</feature>
<dbReference type="Pfam" id="PF01156">
    <property type="entry name" value="IU_nuc_hydro"/>
    <property type="match status" value="1"/>
</dbReference>
<dbReference type="EMBL" id="PUFI01000014">
    <property type="protein sequence ID" value="TDG68231.1"/>
    <property type="molecule type" value="Genomic_DNA"/>
</dbReference>
<evidence type="ECO:0000313" key="5">
    <source>
        <dbReference type="Proteomes" id="UP000295681"/>
    </source>
</evidence>
<dbReference type="GO" id="GO:0008477">
    <property type="term" value="F:purine nucleosidase activity"/>
    <property type="evidence" value="ECO:0007669"/>
    <property type="project" value="TreeGrafter"/>
</dbReference>
<name>A0A4R5N8T9_9LACO</name>
<dbReference type="Proteomes" id="UP000295681">
    <property type="component" value="Unassembled WGS sequence"/>
</dbReference>
<organism evidence="4 5">
    <name type="scientific">Leuconostoc fallax</name>
    <dbReference type="NCBI Taxonomy" id="1251"/>
    <lineage>
        <taxon>Bacteria</taxon>
        <taxon>Bacillati</taxon>
        <taxon>Bacillota</taxon>
        <taxon>Bacilli</taxon>
        <taxon>Lactobacillales</taxon>
        <taxon>Lactobacillaceae</taxon>
        <taxon>Leuconostoc</taxon>
    </lineage>
</organism>
<dbReference type="GO" id="GO:0005829">
    <property type="term" value="C:cytosol"/>
    <property type="evidence" value="ECO:0007669"/>
    <property type="project" value="TreeGrafter"/>
</dbReference>
<accession>A0A4R5N8T9</accession>
<dbReference type="PANTHER" id="PTHR12304">
    <property type="entry name" value="INOSINE-URIDINE PREFERRING NUCLEOSIDE HYDROLASE"/>
    <property type="match status" value="1"/>
</dbReference>
<evidence type="ECO:0000256" key="1">
    <source>
        <dbReference type="ARBA" id="ARBA00022801"/>
    </source>
</evidence>
<comment type="caution">
    <text evidence="4">The sequence shown here is derived from an EMBL/GenBank/DDBJ whole genome shotgun (WGS) entry which is preliminary data.</text>
</comment>